<name>A0ABU0GLL5_9CELL</name>
<evidence type="ECO:0000259" key="1">
    <source>
        <dbReference type="Pfam" id="PF21805"/>
    </source>
</evidence>
<comment type="caution">
    <text evidence="2">The sequence shown here is derived from an EMBL/GenBank/DDBJ whole genome shotgun (WGS) entry which is preliminary data.</text>
</comment>
<gene>
    <name evidence="2" type="ORF">JO380_001997</name>
</gene>
<dbReference type="EMBL" id="JAUSVM010000001">
    <property type="protein sequence ID" value="MDQ0425616.1"/>
    <property type="molecule type" value="Genomic_DNA"/>
</dbReference>
<dbReference type="InterPro" id="IPR048667">
    <property type="entry name" value="Imm5-like"/>
</dbReference>
<keyword evidence="3" id="KW-1185">Reference proteome</keyword>
<evidence type="ECO:0000313" key="3">
    <source>
        <dbReference type="Proteomes" id="UP001240250"/>
    </source>
</evidence>
<accession>A0ABU0GLL5</accession>
<organism evidence="2 3">
    <name type="scientific">Cellulomonas iranensis</name>
    <dbReference type="NCBI Taxonomy" id="76862"/>
    <lineage>
        <taxon>Bacteria</taxon>
        <taxon>Bacillati</taxon>
        <taxon>Actinomycetota</taxon>
        <taxon>Actinomycetes</taxon>
        <taxon>Micrococcales</taxon>
        <taxon>Cellulomonadaceae</taxon>
        <taxon>Cellulomonas</taxon>
    </lineage>
</organism>
<evidence type="ECO:0000313" key="2">
    <source>
        <dbReference type="EMBL" id="MDQ0425616.1"/>
    </source>
</evidence>
<dbReference type="RefSeq" id="WP_070319405.1">
    <property type="nucleotide sequence ID" value="NZ_JAUSVM010000001.1"/>
</dbReference>
<sequence>MTAAPDHVELSTDDLRAVARYAADCASQVLPAFEAAVPDDPRPREALAAARAFTDGAARSNRQRTAAVAAHRAAAAVDDEVARLGALACGDAAAAAYLHPIARATQVGHILRAAACVARVAELRAVAAGDDAGRAADEAVATLAGLAAPPVPAVLRRYPPAPAGRHRLAELTSALDAAVRARN</sequence>
<feature type="domain" description="Imm-5-like" evidence="1">
    <location>
        <begin position="10"/>
        <end position="97"/>
    </location>
</feature>
<dbReference type="Pfam" id="PF21805">
    <property type="entry name" value="Imm5_like"/>
    <property type="match status" value="1"/>
</dbReference>
<reference evidence="2 3" key="1">
    <citation type="submission" date="2023-07" db="EMBL/GenBank/DDBJ databases">
        <title>Sequencing the genomes of 1000 actinobacteria strains.</title>
        <authorList>
            <person name="Klenk H.-P."/>
        </authorList>
    </citation>
    <scope>NUCLEOTIDE SEQUENCE [LARGE SCALE GENOMIC DNA]</scope>
    <source>
        <strain evidence="2 3">DSM 14785</strain>
    </source>
</reference>
<dbReference type="Proteomes" id="UP001240250">
    <property type="component" value="Unassembled WGS sequence"/>
</dbReference>
<protein>
    <recommendedName>
        <fullName evidence="1">Imm-5-like domain-containing protein</fullName>
    </recommendedName>
</protein>
<proteinExistence type="predicted"/>